<protein>
    <recommendedName>
        <fullName evidence="2">GPCPD1-like C2 domain-containing protein</fullName>
    </recommendedName>
</protein>
<feature type="compositionally biased region" description="Basic residues" evidence="1">
    <location>
        <begin position="346"/>
        <end position="357"/>
    </location>
</feature>
<dbReference type="EMBL" id="MCGR01000029">
    <property type="protein sequence ID" value="ORY78484.1"/>
    <property type="molecule type" value="Genomic_DNA"/>
</dbReference>
<sequence length="437" mass="49390">MSSADMEPMDLESDLIPSLSLPPPIIPFRIYGHSYLDKKVLVQVFLGHPNTTRAPFPPPIRLNEQSGRGHYPSLKLIMTPKPDTVAVPHSVILPLADEREAFPFQVDSFNNFSLEFDVLPTFGSKVLGKAVAIPATFAELQSQGSYVVPLLDPSLKVIGDIPFELNIVKPFERATLQLGGQVSLLKLAVSSRYSLTLFPSAVRDLLAINDSNHFRWRPYTNTIGSWRSLGRYGLVAFGRACSHRRSSHLGRRSSRLPRLEASRRRIRCPRRRGHGRSIPRAGGEDGQEARRRLRHRQVGPCSLVPSDCQRARAIRRSSQGPPSLFRRRSRGSLPHSLRHSSSAPQHHPRGQPLRRLRPLLGLRDDPKRRRQAPPSHRLLLVQPRRLHCSQLEAAQLLRLLRLVLWTVAQQPRRQDGTRQPCRGRSQVHEHSRGGKVR</sequence>
<accession>A0A1Y2F4S6</accession>
<dbReference type="STRING" id="106004.A0A1Y2F4S6"/>
<evidence type="ECO:0000259" key="2">
    <source>
        <dbReference type="Pfam" id="PF25329"/>
    </source>
</evidence>
<feature type="compositionally biased region" description="Basic residues" evidence="1">
    <location>
        <begin position="264"/>
        <end position="277"/>
    </location>
</feature>
<dbReference type="OrthoDB" id="1577640at2759"/>
<comment type="caution">
    <text evidence="3">The sequence shown here is derived from an EMBL/GenBank/DDBJ whole genome shotgun (WGS) entry which is preliminary data.</text>
</comment>
<organism evidence="3 4">
    <name type="scientific">Leucosporidium creatinivorum</name>
    <dbReference type="NCBI Taxonomy" id="106004"/>
    <lineage>
        <taxon>Eukaryota</taxon>
        <taxon>Fungi</taxon>
        <taxon>Dikarya</taxon>
        <taxon>Basidiomycota</taxon>
        <taxon>Pucciniomycotina</taxon>
        <taxon>Microbotryomycetes</taxon>
        <taxon>Leucosporidiales</taxon>
        <taxon>Leucosporidium</taxon>
    </lineage>
</organism>
<reference evidence="3 4" key="1">
    <citation type="submission" date="2016-07" db="EMBL/GenBank/DDBJ databases">
        <title>Pervasive Adenine N6-methylation of Active Genes in Fungi.</title>
        <authorList>
            <consortium name="DOE Joint Genome Institute"/>
            <person name="Mondo S.J."/>
            <person name="Dannebaum R.O."/>
            <person name="Kuo R.C."/>
            <person name="Labutti K."/>
            <person name="Haridas S."/>
            <person name="Kuo A."/>
            <person name="Salamov A."/>
            <person name="Ahrendt S.R."/>
            <person name="Lipzen A."/>
            <person name="Sullivan W."/>
            <person name="Andreopoulos W.B."/>
            <person name="Clum A."/>
            <person name="Lindquist E."/>
            <person name="Daum C."/>
            <person name="Ramamoorthy G.K."/>
            <person name="Gryganskyi A."/>
            <person name="Culley D."/>
            <person name="Magnuson J.K."/>
            <person name="James T.Y."/>
            <person name="O'Malley M.A."/>
            <person name="Stajich J.E."/>
            <person name="Spatafora J.W."/>
            <person name="Visel A."/>
            <person name="Grigoriev I.V."/>
        </authorList>
    </citation>
    <scope>NUCLEOTIDE SEQUENCE [LARGE SCALE GENOMIC DNA]</scope>
    <source>
        <strain evidence="3 4">62-1032</strain>
    </source>
</reference>
<feature type="compositionally biased region" description="Basic and acidic residues" evidence="1">
    <location>
        <begin position="426"/>
        <end position="437"/>
    </location>
</feature>
<feature type="domain" description="GPCPD1-like C2" evidence="2">
    <location>
        <begin position="36"/>
        <end position="172"/>
    </location>
</feature>
<proteinExistence type="predicted"/>
<evidence type="ECO:0000313" key="3">
    <source>
        <dbReference type="EMBL" id="ORY78484.1"/>
    </source>
</evidence>
<dbReference type="Pfam" id="PF25329">
    <property type="entry name" value="C2_GDE1"/>
    <property type="match status" value="1"/>
</dbReference>
<dbReference type="Proteomes" id="UP000193467">
    <property type="component" value="Unassembled WGS sequence"/>
</dbReference>
<evidence type="ECO:0000256" key="1">
    <source>
        <dbReference type="SAM" id="MobiDB-lite"/>
    </source>
</evidence>
<keyword evidence="4" id="KW-1185">Reference proteome</keyword>
<name>A0A1Y2F4S6_9BASI</name>
<dbReference type="InParanoid" id="A0A1Y2F4S6"/>
<dbReference type="AlphaFoldDB" id="A0A1Y2F4S6"/>
<gene>
    <name evidence="3" type="ORF">BCR35DRAFT_103463</name>
</gene>
<feature type="region of interest" description="Disordered" evidence="1">
    <location>
        <begin position="247"/>
        <end position="376"/>
    </location>
</feature>
<evidence type="ECO:0000313" key="4">
    <source>
        <dbReference type="Proteomes" id="UP000193467"/>
    </source>
</evidence>
<feature type="region of interest" description="Disordered" evidence="1">
    <location>
        <begin position="411"/>
        <end position="437"/>
    </location>
</feature>
<dbReference type="InterPro" id="IPR057506">
    <property type="entry name" value="C2_GPCPD1"/>
</dbReference>